<sequence length="358" mass="41233">MQRNFSFLLTLPLFFSTLAFGQIGDAYGLDQSPSALNERKVRLVINNRPLAKVNGKVISLFDVVKKLDLQFYDYDPEYTPLTEEKYQFYQARWKPALDDMIIEELILLDAEKREIEIGDGEVRQEMLNRFGPNIMVNLDKVSLNYEEAKNMLKKELICQKLLGFNVGFPASQYVTPEKVQTAYTAYLEKTPPKEHYLYQVLSIRSTDKEKAVSIGDEARTLLGHEKLSLEQVQDKLTNAHPGVAITISEQFNKEPKELSSQYKSILSSLNENSFSSPCTQFSKYTKSEVCRIFHLIKVDEELPNSFNSMHETLRQDLMNTAFEKAKAGYDARLEKKFGFSKEASKIKLPKQYHPFFLL</sequence>
<evidence type="ECO:0000256" key="1">
    <source>
        <dbReference type="SAM" id="SignalP"/>
    </source>
</evidence>
<feature type="chain" id="PRO_5012246720" description="PpiC domain-containing protein" evidence="1">
    <location>
        <begin position="22"/>
        <end position="358"/>
    </location>
</feature>
<evidence type="ECO:0000313" key="2">
    <source>
        <dbReference type="EMBL" id="PCI78373.1"/>
    </source>
</evidence>
<gene>
    <name evidence="2" type="ORF">COB21_00635</name>
</gene>
<dbReference type="InterPro" id="IPR027304">
    <property type="entry name" value="Trigger_fact/SurA_dom_sf"/>
</dbReference>
<dbReference type="InterPro" id="IPR046357">
    <property type="entry name" value="PPIase_dom_sf"/>
</dbReference>
<dbReference type="Gene3D" id="1.10.4030.10">
    <property type="entry name" value="Porin chaperone SurA, peptide-binding domain"/>
    <property type="match status" value="1"/>
</dbReference>
<dbReference type="SUPFAM" id="SSF109998">
    <property type="entry name" value="Triger factor/SurA peptide-binding domain-like"/>
    <property type="match status" value="1"/>
</dbReference>
<dbReference type="GO" id="GO:0003755">
    <property type="term" value="F:peptidyl-prolyl cis-trans isomerase activity"/>
    <property type="evidence" value="ECO:0007669"/>
    <property type="project" value="InterPro"/>
</dbReference>
<organism evidence="2 3">
    <name type="scientific">Aerophobetes bacterium</name>
    <dbReference type="NCBI Taxonomy" id="2030807"/>
    <lineage>
        <taxon>Bacteria</taxon>
        <taxon>Candidatus Aerophobota</taxon>
    </lineage>
</organism>
<protein>
    <recommendedName>
        <fullName evidence="4">PpiC domain-containing protein</fullName>
    </recommendedName>
</protein>
<proteinExistence type="predicted"/>
<dbReference type="Proteomes" id="UP000218775">
    <property type="component" value="Unassembled WGS sequence"/>
</dbReference>
<name>A0A2A4X6Z2_UNCAE</name>
<keyword evidence="1" id="KW-0732">Signal</keyword>
<dbReference type="EMBL" id="NVUK01000006">
    <property type="protein sequence ID" value="PCI78373.1"/>
    <property type="molecule type" value="Genomic_DNA"/>
</dbReference>
<evidence type="ECO:0008006" key="4">
    <source>
        <dbReference type="Google" id="ProtNLM"/>
    </source>
</evidence>
<feature type="signal peptide" evidence="1">
    <location>
        <begin position="1"/>
        <end position="21"/>
    </location>
</feature>
<accession>A0A2A4X6Z2</accession>
<reference evidence="3" key="1">
    <citation type="submission" date="2017-08" db="EMBL/GenBank/DDBJ databases">
        <title>A dynamic microbial community with high functional redundancy inhabits the cold, oxic subseafloor aquifer.</title>
        <authorList>
            <person name="Tully B.J."/>
            <person name="Wheat C.G."/>
            <person name="Glazer B.T."/>
            <person name="Huber J.A."/>
        </authorList>
    </citation>
    <scope>NUCLEOTIDE SEQUENCE [LARGE SCALE GENOMIC DNA]</scope>
</reference>
<evidence type="ECO:0000313" key="3">
    <source>
        <dbReference type="Proteomes" id="UP000218775"/>
    </source>
</evidence>
<dbReference type="Gene3D" id="3.10.50.40">
    <property type="match status" value="1"/>
</dbReference>
<comment type="caution">
    <text evidence="2">The sequence shown here is derived from an EMBL/GenBank/DDBJ whole genome shotgun (WGS) entry which is preliminary data.</text>
</comment>
<dbReference type="AlphaFoldDB" id="A0A2A4X6Z2"/>